<dbReference type="Gene3D" id="3.40.50.1110">
    <property type="entry name" value="SGNH hydrolase"/>
    <property type="match status" value="1"/>
</dbReference>
<evidence type="ECO:0000313" key="3">
    <source>
        <dbReference type="Proteomes" id="UP000182190"/>
    </source>
</evidence>
<dbReference type="InterPro" id="IPR051058">
    <property type="entry name" value="GDSL_Est/Lipase"/>
</dbReference>
<dbReference type="InterPro" id="IPR001087">
    <property type="entry name" value="GDSL"/>
</dbReference>
<dbReference type="GO" id="GO:0016788">
    <property type="term" value="F:hydrolase activity, acting on ester bonds"/>
    <property type="evidence" value="ECO:0007669"/>
    <property type="project" value="InterPro"/>
</dbReference>
<dbReference type="AlphaFoldDB" id="A0A7Z9BM78"/>
<dbReference type="Pfam" id="PF00657">
    <property type="entry name" value="Lipase_GDSL"/>
    <property type="match status" value="1"/>
</dbReference>
<dbReference type="PANTHER" id="PTHR45648:SF22">
    <property type="entry name" value="GDSL LIPASE_ACYLHYDROLASE FAMILY PROTEIN (AFU_ORTHOLOGUE AFUA_4G14700)"/>
    <property type="match status" value="1"/>
</dbReference>
<sequence length="335" mass="35618">MLNIYTTGRFLAASIGTIAFTITGINAAQAAKFSSINIFGDSLSDPGNVFKASGGLFPPAPYDQGRFSNGPVWTDYLADDLGLNPIPYMDTNGIPSAKGVNYAFAGATSGTENIAYLFDPGLAGLPGVKTQVNALTQPLLKAGQTADPNSLYVLWAGANDYTYAGSKDTAGVVNNLSWAIEELHKIGARNFLIGNLPDLSKTPLGSSNPGNLQETVQAHNTLLNQKITDLNQSLFNSKIALFDANNLFEDALKNPGDYGLANVSDGCLLVACTNPDEYLFWDDFHPTTKGHKLIADAAYATIEKEFKSTPEPSTIFALTGIGLGLLLLKKNKKLA</sequence>
<name>A0A7Z9BM78_9CYAN</name>
<keyword evidence="1" id="KW-0378">Hydrolase</keyword>
<dbReference type="PANTHER" id="PTHR45648">
    <property type="entry name" value="GDSL LIPASE/ACYLHYDROLASE FAMILY PROTEIN (AFU_ORTHOLOGUE AFUA_4G14700)"/>
    <property type="match status" value="1"/>
</dbReference>
<dbReference type="SUPFAM" id="SSF52266">
    <property type="entry name" value="SGNH hydrolase"/>
    <property type="match status" value="1"/>
</dbReference>
<dbReference type="InterPro" id="IPR013424">
    <property type="entry name" value="Ice-binding_C"/>
</dbReference>
<reference evidence="2" key="1">
    <citation type="submission" date="2019-10" db="EMBL/GenBank/DDBJ databases">
        <authorList>
            <consortium name="Genoscope - CEA"/>
            <person name="William W."/>
        </authorList>
    </citation>
    <scope>NUCLEOTIDE SEQUENCE [LARGE SCALE GENOMIC DNA]</scope>
    <source>
        <strain evidence="2">BBR_PRJEB10994</strain>
    </source>
</reference>
<keyword evidence="3" id="KW-1185">Reference proteome</keyword>
<dbReference type="CDD" id="cd01846">
    <property type="entry name" value="fatty_acyltransferase_like"/>
    <property type="match status" value="1"/>
</dbReference>
<dbReference type="OrthoDB" id="5292073at2"/>
<accession>A0A7Z9BM78</accession>
<dbReference type="InterPro" id="IPR036514">
    <property type="entry name" value="SGNH_hydro_sf"/>
</dbReference>
<organism evidence="2 3">
    <name type="scientific">Planktothrix paucivesiculata PCC 9631</name>
    <dbReference type="NCBI Taxonomy" id="671071"/>
    <lineage>
        <taxon>Bacteria</taxon>
        <taxon>Bacillati</taxon>
        <taxon>Cyanobacteriota</taxon>
        <taxon>Cyanophyceae</taxon>
        <taxon>Oscillatoriophycideae</taxon>
        <taxon>Oscillatoriales</taxon>
        <taxon>Microcoleaceae</taxon>
        <taxon>Planktothrix</taxon>
    </lineage>
</organism>
<proteinExistence type="predicted"/>
<dbReference type="RefSeq" id="WP_083617291.1">
    <property type="nucleotide sequence ID" value="NZ_LR734998.1"/>
</dbReference>
<protein>
    <submittedName>
        <fullName evidence="2">Lipolytic enzyme, G-D-S-L</fullName>
    </submittedName>
</protein>
<dbReference type="NCBIfam" id="TIGR02595">
    <property type="entry name" value="PEP_CTERM"/>
    <property type="match status" value="1"/>
</dbReference>
<gene>
    <name evidence="2" type="ORF">PL9631_330019</name>
</gene>
<evidence type="ECO:0000256" key="1">
    <source>
        <dbReference type="ARBA" id="ARBA00022801"/>
    </source>
</evidence>
<dbReference type="EMBL" id="CZCS02000172">
    <property type="protein sequence ID" value="VXD17371.1"/>
    <property type="molecule type" value="Genomic_DNA"/>
</dbReference>
<evidence type="ECO:0000313" key="2">
    <source>
        <dbReference type="EMBL" id="VXD17371.1"/>
    </source>
</evidence>
<dbReference type="Proteomes" id="UP000182190">
    <property type="component" value="Unassembled WGS sequence"/>
</dbReference>
<comment type="caution">
    <text evidence="2">The sequence shown here is derived from an EMBL/GenBank/DDBJ whole genome shotgun (WGS) entry which is preliminary data.</text>
</comment>